<dbReference type="GO" id="GO:0006355">
    <property type="term" value="P:regulation of DNA-templated transcription"/>
    <property type="evidence" value="ECO:0007669"/>
    <property type="project" value="InterPro"/>
</dbReference>
<dbReference type="EMBL" id="JAAIKB010000002">
    <property type="protein sequence ID" value="NGM19753.1"/>
    <property type="molecule type" value="Genomic_DNA"/>
</dbReference>
<feature type="domain" description="Sigma-54 factor interaction" evidence="6">
    <location>
        <begin position="275"/>
        <end position="475"/>
    </location>
</feature>
<keyword evidence="4" id="KW-0805">Transcription regulation</keyword>
<proteinExistence type="predicted"/>
<dbReference type="PANTHER" id="PTHR31862:SF1">
    <property type="entry name" value="UPF0261 DOMAIN PROTEIN (AFU_ORTHOLOGUE AFUA_1G10120)"/>
    <property type="match status" value="1"/>
</dbReference>
<comment type="caution">
    <text evidence="7">The sequence shown here is derived from an EMBL/GenBank/DDBJ whole genome shotgun (WGS) entry which is preliminary data.</text>
</comment>
<dbReference type="Pfam" id="PF09370">
    <property type="entry name" value="PEP_hydrolase"/>
    <property type="match status" value="1"/>
</dbReference>
<dbReference type="SUPFAM" id="SSF51621">
    <property type="entry name" value="Phosphoenolpyruvate/pyruvate domain"/>
    <property type="match status" value="1"/>
</dbReference>
<evidence type="ECO:0000256" key="5">
    <source>
        <dbReference type="ARBA" id="ARBA00023163"/>
    </source>
</evidence>
<dbReference type="Gene3D" id="1.10.8.60">
    <property type="match status" value="1"/>
</dbReference>
<evidence type="ECO:0000313" key="8">
    <source>
        <dbReference type="Proteomes" id="UP000475385"/>
    </source>
</evidence>
<dbReference type="GO" id="GO:0003824">
    <property type="term" value="F:catalytic activity"/>
    <property type="evidence" value="ECO:0007669"/>
    <property type="project" value="InterPro"/>
</dbReference>
<dbReference type="Gene3D" id="3.20.20.70">
    <property type="entry name" value="Aldolase class I"/>
    <property type="match status" value="1"/>
</dbReference>
<dbReference type="InterPro" id="IPR002078">
    <property type="entry name" value="Sigma_54_int"/>
</dbReference>
<dbReference type="Pfam" id="PF02954">
    <property type="entry name" value="HTH_8"/>
    <property type="match status" value="1"/>
</dbReference>
<dbReference type="PROSITE" id="PS00688">
    <property type="entry name" value="SIGMA54_INTERACT_3"/>
    <property type="match status" value="1"/>
</dbReference>
<dbReference type="PROSITE" id="PS50045">
    <property type="entry name" value="SIGMA54_INTERACT_4"/>
    <property type="match status" value="1"/>
</dbReference>
<accession>A0A6M1LHH4</accession>
<dbReference type="Pfam" id="PF00158">
    <property type="entry name" value="Sigma54_activat"/>
    <property type="match status" value="1"/>
</dbReference>
<protein>
    <submittedName>
        <fullName evidence="7">Sigma-54-dependent Fis family transcriptional regulator</fullName>
    </submittedName>
</protein>
<reference evidence="7 8" key="1">
    <citation type="submission" date="2020-03" db="EMBL/GenBank/DDBJ databases">
        <title>Roseomonas stagni sp. nov., isolated from pond water in Japan.</title>
        <authorList>
            <person name="Furuhata K."/>
            <person name="Miyamoto H."/>
            <person name="Goto K."/>
        </authorList>
    </citation>
    <scope>NUCLEOTIDE SEQUENCE [LARGE SCALE GENOMIC DNA]</scope>
    <source>
        <strain evidence="7 8">PeD5</strain>
    </source>
</reference>
<dbReference type="CDD" id="cd00009">
    <property type="entry name" value="AAA"/>
    <property type="match status" value="1"/>
</dbReference>
<dbReference type="InterPro" id="IPR058031">
    <property type="entry name" value="AAA_lid_NorR"/>
</dbReference>
<dbReference type="InterPro" id="IPR003593">
    <property type="entry name" value="AAA+_ATPase"/>
</dbReference>
<evidence type="ECO:0000256" key="1">
    <source>
        <dbReference type="ARBA" id="ARBA00022741"/>
    </source>
</evidence>
<sequence length="545" mass="58213">MARRIELLVGAAIGLGMTARAAADGGADFLLALSAGRLRVMGAPSLAAMLPIRDSNAFTDDFARSEILDRVAIPVFFGAAACDPRHSIEALLGRIRDAGYQGVANFPTAIHHDGAFRAALEQAGLGFGREVELIRAAPRFGLATLGYAKTRAEVDALVEAGVQRLCLNFGWNSGGSQGVPSGVPIDQAAERARRVFAQVRRRAPGTICLVEGGPIVGPVHLLHVCDASRADGYVGGSTLDRLPLEMSVMQTTSAFKTAALLRDEPAGEAERLPGLAGRSQAMRQLAARVARLVATDLPILLEGEPGSGRTTLARAIHQGSRRAGPLTLLDAREDIGSRLFGEGGPTALLALRQSTLVLENADALPPTLRTKLADWIERGSFERFAKAGERLPRARLILTHPPGGEALARSLSAQRLVVPPLRDRLDDLPLLARTMLRGLHRGPTALDPAVLRFLMARNWPGNLRELAHVLTRAATDAPGGRITLAVLEAQLGPATAVAAPSPADERAWILDALRRNRFRRGETAAFLGIARKTLYNRMRRLGLET</sequence>
<keyword evidence="8" id="KW-1185">Reference proteome</keyword>
<keyword evidence="5" id="KW-0804">Transcription</keyword>
<dbReference type="InterPro" id="IPR009057">
    <property type="entry name" value="Homeodomain-like_sf"/>
</dbReference>
<dbReference type="InterPro" id="IPR051353">
    <property type="entry name" value="Tobamovirus_resist_UPF0261"/>
</dbReference>
<dbReference type="InterPro" id="IPR027417">
    <property type="entry name" value="P-loop_NTPase"/>
</dbReference>
<dbReference type="SMART" id="SM00382">
    <property type="entry name" value="AAA"/>
    <property type="match status" value="1"/>
</dbReference>
<evidence type="ECO:0000256" key="4">
    <source>
        <dbReference type="ARBA" id="ARBA00023015"/>
    </source>
</evidence>
<evidence type="ECO:0000256" key="3">
    <source>
        <dbReference type="ARBA" id="ARBA00023012"/>
    </source>
</evidence>
<dbReference type="GO" id="GO:0005524">
    <property type="term" value="F:ATP binding"/>
    <property type="evidence" value="ECO:0007669"/>
    <property type="project" value="InterPro"/>
</dbReference>
<keyword evidence="1" id="KW-0547">Nucleotide-binding</keyword>
<evidence type="ECO:0000259" key="6">
    <source>
        <dbReference type="PROSITE" id="PS50045"/>
    </source>
</evidence>
<gene>
    <name evidence="7" type="ORF">G3576_06980</name>
</gene>
<dbReference type="InterPro" id="IPR015813">
    <property type="entry name" value="Pyrv/PenolPyrv_kinase-like_dom"/>
</dbReference>
<dbReference type="PANTHER" id="PTHR31862">
    <property type="entry name" value="UPF0261 DOMAIN PROTEIN (AFU_ORTHOLOGUE AFUA_1G10120)"/>
    <property type="match status" value="1"/>
</dbReference>
<dbReference type="SUPFAM" id="SSF46689">
    <property type="entry name" value="Homeodomain-like"/>
    <property type="match status" value="1"/>
</dbReference>
<evidence type="ECO:0000313" key="7">
    <source>
        <dbReference type="EMBL" id="NGM19753.1"/>
    </source>
</evidence>
<dbReference type="InterPro" id="IPR013785">
    <property type="entry name" value="Aldolase_TIM"/>
</dbReference>
<keyword evidence="2" id="KW-0067">ATP-binding</keyword>
<dbReference type="GO" id="GO:0000160">
    <property type="term" value="P:phosphorelay signal transduction system"/>
    <property type="evidence" value="ECO:0007669"/>
    <property type="project" value="UniProtKB-KW"/>
</dbReference>
<evidence type="ECO:0000256" key="2">
    <source>
        <dbReference type="ARBA" id="ARBA00022840"/>
    </source>
</evidence>
<dbReference type="PRINTS" id="PR01590">
    <property type="entry name" value="HTHFIS"/>
</dbReference>
<dbReference type="SUPFAM" id="SSF52540">
    <property type="entry name" value="P-loop containing nucleoside triphosphate hydrolases"/>
    <property type="match status" value="1"/>
</dbReference>
<dbReference type="Proteomes" id="UP000475385">
    <property type="component" value="Unassembled WGS sequence"/>
</dbReference>
<keyword evidence="3" id="KW-0902">Two-component regulatory system</keyword>
<dbReference type="GO" id="GO:0043565">
    <property type="term" value="F:sequence-specific DNA binding"/>
    <property type="evidence" value="ECO:0007669"/>
    <property type="project" value="InterPro"/>
</dbReference>
<dbReference type="Gene3D" id="3.40.50.300">
    <property type="entry name" value="P-loop containing nucleotide triphosphate hydrolases"/>
    <property type="match status" value="1"/>
</dbReference>
<dbReference type="InterPro" id="IPR002197">
    <property type="entry name" value="HTH_Fis"/>
</dbReference>
<organism evidence="7 8">
    <name type="scientific">Falsiroseomonas algicola</name>
    <dbReference type="NCBI Taxonomy" id="2716930"/>
    <lineage>
        <taxon>Bacteria</taxon>
        <taxon>Pseudomonadati</taxon>
        <taxon>Pseudomonadota</taxon>
        <taxon>Alphaproteobacteria</taxon>
        <taxon>Acetobacterales</taxon>
        <taxon>Roseomonadaceae</taxon>
        <taxon>Falsiroseomonas</taxon>
    </lineage>
</organism>
<dbReference type="InterPro" id="IPR025944">
    <property type="entry name" value="Sigma_54_int_dom_CS"/>
</dbReference>
<name>A0A6M1LHH4_9PROT</name>
<dbReference type="InterPro" id="IPR009215">
    <property type="entry name" value="TIM-br_IGPS-like"/>
</dbReference>
<dbReference type="AlphaFoldDB" id="A0A6M1LHH4"/>
<dbReference type="Pfam" id="PF25601">
    <property type="entry name" value="AAA_lid_14"/>
    <property type="match status" value="1"/>
</dbReference>
<dbReference type="Gene3D" id="1.10.10.60">
    <property type="entry name" value="Homeodomain-like"/>
    <property type="match status" value="1"/>
</dbReference>
<dbReference type="RefSeq" id="WP_164693632.1">
    <property type="nucleotide sequence ID" value="NZ_JAAIKB010000002.1"/>
</dbReference>